<evidence type="ECO:0000256" key="5">
    <source>
        <dbReference type="ARBA" id="ARBA00023136"/>
    </source>
</evidence>
<accession>A0AAP9JHX1</accession>
<feature type="transmembrane region" description="Helical" evidence="6">
    <location>
        <begin position="205"/>
        <end position="225"/>
    </location>
</feature>
<dbReference type="PANTHER" id="PTHR12677">
    <property type="entry name" value="GOLGI APPARATUS MEMBRANE PROTEIN TVP38-RELATED"/>
    <property type="match status" value="1"/>
</dbReference>
<organism evidence="8 9">
    <name type="scientific">Gluconobacter thailandicus</name>
    <dbReference type="NCBI Taxonomy" id="257438"/>
    <lineage>
        <taxon>Bacteria</taxon>
        <taxon>Pseudomonadati</taxon>
        <taxon>Pseudomonadota</taxon>
        <taxon>Alphaproteobacteria</taxon>
        <taxon>Acetobacterales</taxon>
        <taxon>Acetobacteraceae</taxon>
        <taxon>Gluconobacter</taxon>
    </lineage>
</organism>
<dbReference type="KEGG" id="gti:FXF46_10210"/>
<comment type="subcellular location">
    <subcellularLocation>
        <location evidence="1 6">Cell membrane</location>
        <topology evidence="1 6">Multi-pass membrane protein</topology>
    </subcellularLocation>
</comment>
<dbReference type="GO" id="GO:0005886">
    <property type="term" value="C:plasma membrane"/>
    <property type="evidence" value="ECO:0007669"/>
    <property type="project" value="UniProtKB-SubCell"/>
</dbReference>
<evidence type="ECO:0000256" key="3">
    <source>
        <dbReference type="ARBA" id="ARBA00022692"/>
    </source>
</evidence>
<evidence type="ECO:0000313" key="9">
    <source>
        <dbReference type="Proteomes" id="UP000323560"/>
    </source>
</evidence>
<feature type="domain" description="VTT" evidence="7">
    <location>
        <begin position="74"/>
        <end position="191"/>
    </location>
</feature>
<dbReference type="PANTHER" id="PTHR12677:SF59">
    <property type="entry name" value="GOLGI APPARATUS MEMBRANE PROTEIN TVP38-RELATED"/>
    <property type="match status" value="1"/>
</dbReference>
<keyword evidence="4 6" id="KW-1133">Transmembrane helix</keyword>
<comment type="similarity">
    <text evidence="6">Belongs to the TVP38/TMEM64 family.</text>
</comment>
<evidence type="ECO:0000256" key="1">
    <source>
        <dbReference type="ARBA" id="ARBA00004651"/>
    </source>
</evidence>
<feature type="transmembrane region" description="Helical" evidence="6">
    <location>
        <begin position="93"/>
        <end position="115"/>
    </location>
</feature>
<keyword evidence="2 6" id="KW-1003">Cell membrane</keyword>
<dbReference type="Proteomes" id="UP000323560">
    <property type="component" value="Chromosome"/>
</dbReference>
<name>A0AAP9JHX1_GLUTH</name>
<feature type="transmembrane region" description="Helical" evidence="6">
    <location>
        <begin position="55"/>
        <end position="81"/>
    </location>
</feature>
<evidence type="ECO:0000259" key="7">
    <source>
        <dbReference type="Pfam" id="PF09335"/>
    </source>
</evidence>
<keyword evidence="3 6" id="KW-0812">Transmembrane</keyword>
<dbReference type="InterPro" id="IPR015414">
    <property type="entry name" value="TMEM64"/>
</dbReference>
<evidence type="ECO:0000313" key="8">
    <source>
        <dbReference type="EMBL" id="QEH96632.1"/>
    </source>
</evidence>
<evidence type="ECO:0000256" key="2">
    <source>
        <dbReference type="ARBA" id="ARBA00022475"/>
    </source>
</evidence>
<proteinExistence type="inferred from homology"/>
<sequence length="244" mass="26696">MNTLSERKNSHLTRAIVVGVVLVLLIASGIIFRSNTAVFQHMVHTIQHIHEVSPVYSWIIFGLLQTVVALCGVLPASIGAIVSGMVFGIRDGFILSGVATIIGALGAFYLSRAVFREQIQGLLARRRFLLMLDQMALDQGWKIVCLLRLSPVLPFAITSYALGLTTITVRDYLVGTMASLPALLGYVVMGHLAENEVSNATHGSMSWVHFIMTTLAVLATVLLVWQFGRFGTCYFQAKNKSSEK</sequence>
<evidence type="ECO:0000256" key="4">
    <source>
        <dbReference type="ARBA" id="ARBA00022989"/>
    </source>
</evidence>
<dbReference type="EMBL" id="CP043043">
    <property type="protein sequence ID" value="QEH96632.1"/>
    <property type="molecule type" value="Genomic_DNA"/>
</dbReference>
<gene>
    <name evidence="8" type="ORF">FXF46_10210</name>
</gene>
<dbReference type="AlphaFoldDB" id="A0AAP9JHX1"/>
<dbReference type="RefSeq" id="WP_148620474.1">
    <property type="nucleotide sequence ID" value="NZ_CP043043.1"/>
</dbReference>
<reference evidence="8 9" key="1">
    <citation type="submission" date="2019-08" db="EMBL/GenBank/DDBJ databases">
        <title>Gluconobacter frateurii HD924 genome.</title>
        <authorList>
            <person name="Liu Y."/>
            <person name="Zhang P."/>
        </authorList>
    </citation>
    <scope>NUCLEOTIDE SEQUENCE [LARGE SCALE GENOMIC DNA]</scope>
    <source>
        <strain evidence="8 9">HD924</strain>
    </source>
</reference>
<protein>
    <recommendedName>
        <fullName evidence="6">TVP38/TMEM64 family membrane protein</fullName>
    </recommendedName>
</protein>
<evidence type="ECO:0000256" key="6">
    <source>
        <dbReference type="RuleBase" id="RU366058"/>
    </source>
</evidence>
<dbReference type="InterPro" id="IPR032816">
    <property type="entry name" value="VTT_dom"/>
</dbReference>
<keyword evidence="5 6" id="KW-0472">Membrane</keyword>
<feature type="transmembrane region" description="Helical" evidence="6">
    <location>
        <begin position="172"/>
        <end position="193"/>
    </location>
</feature>
<feature type="transmembrane region" description="Helical" evidence="6">
    <location>
        <begin position="12"/>
        <end position="32"/>
    </location>
</feature>
<feature type="transmembrane region" description="Helical" evidence="6">
    <location>
        <begin position="140"/>
        <end position="160"/>
    </location>
</feature>
<dbReference type="Pfam" id="PF09335">
    <property type="entry name" value="VTT_dom"/>
    <property type="match status" value="1"/>
</dbReference>